<name>A0A7W9EIH1_9SPHN</name>
<evidence type="ECO:0000313" key="2">
    <source>
        <dbReference type="EMBL" id="MBB5699192.1"/>
    </source>
</evidence>
<proteinExistence type="predicted"/>
<reference evidence="2 3" key="1">
    <citation type="submission" date="2020-08" db="EMBL/GenBank/DDBJ databases">
        <title>Genomic Encyclopedia of Type Strains, Phase IV (KMG-IV): sequencing the most valuable type-strain genomes for metagenomic binning, comparative biology and taxonomic classification.</title>
        <authorList>
            <person name="Goeker M."/>
        </authorList>
    </citation>
    <scope>NUCLEOTIDE SEQUENCE [LARGE SCALE GENOMIC DNA]</scope>
    <source>
        <strain evidence="2 3">DSM 27244</strain>
    </source>
</reference>
<dbReference type="RefSeq" id="WP_184028887.1">
    <property type="nucleotide sequence ID" value="NZ_JACIJJ010000003.1"/>
</dbReference>
<dbReference type="Proteomes" id="UP000557739">
    <property type="component" value="Unassembled WGS sequence"/>
</dbReference>
<accession>A0A7W9EIH1</accession>
<dbReference type="AlphaFoldDB" id="A0A7W9EIH1"/>
<sequence length="64" mass="6822">MSMITTAFMLLASQRVQSLSVRADAPHGVSRSDTNRHDDATGLMRRPCPTAMPDHGGAPDRGAT</sequence>
<protein>
    <submittedName>
        <fullName evidence="2">Uncharacterized protein</fullName>
    </submittedName>
</protein>
<gene>
    <name evidence="2" type="ORF">FHR19_002547</name>
</gene>
<keyword evidence="3" id="KW-1185">Reference proteome</keyword>
<organism evidence="2 3">
    <name type="scientific">Sphingomonas yantingensis</name>
    <dbReference type="NCBI Taxonomy" id="1241761"/>
    <lineage>
        <taxon>Bacteria</taxon>
        <taxon>Pseudomonadati</taxon>
        <taxon>Pseudomonadota</taxon>
        <taxon>Alphaproteobacteria</taxon>
        <taxon>Sphingomonadales</taxon>
        <taxon>Sphingomonadaceae</taxon>
        <taxon>Sphingomonas</taxon>
    </lineage>
</organism>
<feature type="region of interest" description="Disordered" evidence="1">
    <location>
        <begin position="21"/>
        <end position="64"/>
    </location>
</feature>
<comment type="caution">
    <text evidence="2">The sequence shown here is derived from an EMBL/GenBank/DDBJ whole genome shotgun (WGS) entry which is preliminary data.</text>
</comment>
<evidence type="ECO:0000313" key="3">
    <source>
        <dbReference type="Proteomes" id="UP000557739"/>
    </source>
</evidence>
<evidence type="ECO:0000256" key="1">
    <source>
        <dbReference type="SAM" id="MobiDB-lite"/>
    </source>
</evidence>
<dbReference type="EMBL" id="JACIJJ010000003">
    <property type="protein sequence ID" value="MBB5699192.1"/>
    <property type="molecule type" value="Genomic_DNA"/>
</dbReference>